<dbReference type="Pfam" id="PF17853">
    <property type="entry name" value="GGDEF_2"/>
    <property type="match status" value="1"/>
</dbReference>
<dbReference type="Pfam" id="PF13556">
    <property type="entry name" value="HTH_30"/>
    <property type="match status" value="1"/>
</dbReference>
<dbReference type="PANTHER" id="PTHR33744">
    <property type="entry name" value="CARBOHYDRATE DIACID REGULATOR"/>
    <property type="match status" value="1"/>
</dbReference>
<name>A0A133KN25_HEYCO</name>
<organism evidence="5 6">
    <name type="scientific">Heyndrickxia coagulans</name>
    <name type="common">Weizmannia coagulans</name>
    <dbReference type="NCBI Taxonomy" id="1398"/>
    <lineage>
        <taxon>Bacteria</taxon>
        <taxon>Bacillati</taxon>
        <taxon>Bacillota</taxon>
        <taxon>Bacilli</taxon>
        <taxon>Bacillales</taxon>
        <taxon>Bacillaceae</taxon>
        <taxon>Heyndrickxia</taxon>
    </lineage>
</organism>
<feature type="domain" description="PucR C-terminal helix-turn-helix" evidence="3">
    <location>
        <begin position="462"/>
        <end position="520"/>
    </location>
</feature>
<evidence type="ECO:0000259" key="3">
    <source>
        <dbReference type="Pfam" id="PF13556"/>
    </source>
</evidence>
<evidence type="ECO:0000259" key="4">
    <source>
        <dbReference type="Pfam" id="PF17853"/>
    </source>
</evidence>
<feature type="domain" description="Purine catabolism PurC-like" evidence="2">
    <location>
        <begin position="5"/>
        <end position="124"/>
    </location>
</feature>
<dbReference type="InterPro" id="IPR012914">
    <property type="entry name" value="PucR_dom"/>
</dbReference>
<dbReference type="InterPro" id="IPR041522">
    <property type="entry name" value="CdaR_GGDEF"/>
</dbReference>
<gene>
    <name evidence="5" type="ORF">HMPREF3213_02176</name>
</gene>
<dbReference type="Gene3D" id="1.10.10.2840">
    <property type="entry name" value="PucR C-terminal helix-turn-helix domain"/>
    <property type="match status" value="1"/>
</dbReference>
<protein>
    <submittedName>
        <fullName evidence="5">Purine catabolism regulatory protein-like family protein</fullName>
    </submittedName>
</protein>
<reference evidence="6" key="1">
    <citation type="submission" date="2016-01" db="EMBL/GenBank/DDBJ databases">
        <authorList>
            <person name="Mitreva M."/>
            <person name="Pepin K.H."/>
            <person name="Mihindukulasuriya K.A."/>
            <person name="Fulton R."/>
            <person name="Fronick C."/>
            <person name="O'Laughlin M."/>
            <person name="Miner T."/>
            <person name="Herter B."/>
            <person name="Rosa B.A."/>
            <person name="Cordes M."/>
            <person name="Tomlinson C."/>
            <person name="Wollam A."/>
            <person name="Palsikar V.B."/>
            <person name="Mardis E.R."/>
            <person name="Wilson R.K."/>
        </authorList>
    </citation>
    <scope>NUCLEOTIDE SEQUENCE [LARGE SCALE GENOMIC DNA]</scope>
    <source>
        <strain evidence="6">GED7749B</strain>
    </source>
</reference>
<comment type="caution">
    <text evidence="5">The sequence shown here is derived from an EMBL/GenBank/DDBJ whole genome shotgun (WGS) entry which is preliminary data.</text>
</comment>
<dbReference type="PATRIC" id="fig|1398.22.peg.2182"/>
<dbReference type="EMBL" id="LRPN01000083">
    <property type="protein sequence ID" value="KWZ81023.1"/>
    <property type="molecule type" value="Genomic_DNA"/>
</dbReference>
<sequence length="529" mass="59670">MNVQDLLEVPELAGISIVAGKSGQNHEIRTVNMMDAPDIVHYLKPNVMLITTAYHFKDDPKKLAELIQAMSDKGCAALGIKTKRFLGKIPDTVLELAERLSFPVIELPLSLTLGEVVDLTLRAIVDKHARELTMALEAHKRFADVAMRGDGIRPILHELSKMIHCPCECLDQHFDVVARCPGAGAAFASLEASLPGHFPAKSPAFSLTFSVIRDQKTYTLFPIHIKEKKTGFLAITGELDQADHLRALLIEQAVNVISFALMKEQAVKQHARSIRNDFFLHFLEGAFSSQAEMINRAAEFALRNDQAYVCVAGKIDGGLLDGQDEIYEFIEDDVAHSPGDAHFFTKGELCILLYEVQTYDSSWIEAQLHKIQEKVQAYFGRTMSFGISNLSHSFLEVRSAYKEAIDALKSGELSRKSAYIQTYLTKDIVSLLRLIPREDLENFYRHAFKGFRRIKKEERESLLQTLSVFLETNCQISETSKRLYVHRNTVVYRIEKCRELLGKNLKDPDTNLQLRLALRIHNLLEPIGS</sequence>
<dbReference type="InterPro" id="IPR051448">
    <property type="entry name" value="CdaR-like_regulators"/>
</dbReference>
<dbReference type="InterPro" id="IPR025736">
    <property type="entry name" value="PucR_C-HTH_dom"/>
</dbReference>
<evidence type="ECO:0000256" key="1">
    <source>
        <dbReference type="ARBA" id="ARBA00006754"/>
    </source>
</evidence>
<evidence type="ECO:0000313" key="6">
    <source>
        <dbReference type="Proteomes" id="UP000070376"/>
    </source>
</evidence>
<comment type="similarity">
    <text evidence="1">Belongs to the CdaR family.</text>
</comment>
<dbReference type="Pfam" id="PF07905">
    <property type="entry name" value="PucR"/>
    <property type="match status" value="1"/>
</dbReference>
<proteinExistence type="inferred from homology"/>
<dbReference type="RefSeq" id="WP_046721170.1">
    <property type="nucleotide sequence ID" value="NZ_CP025437.1"/>
</dbReference>
<dbReference type="Proteomes" id="UP000070376">
    <property type="component" value="Unassembled WGS sequence"/>
</dbReference>
<dbReference type="PANTHER" id="PTHR33744:SF1">
    <property type="entry name" value="DNA-BINDING TRANSCRIPTIONAL ACTIVATOR ADER"/>
    <property type="match status" value="1"/>
</dbReference>
<evidence type="ECO:0000313" key="5">
    <source>
        <dbReference type="EMBL" id="KWZ81023.1"/>
    </source>
</evidence>
<dbReference type="AlphaFoldDB" id="A0A133KN25"/>
<dbReference type="InterPro" id="IPR042070">
    <property type="entry name" value="PucR_C-HTH_sf"/>
</dbReference>
<evidence type="ECO:0000259" key="2">
    <source>
        <dbReference type="Pfam" id="PF07905"/>
    </source>
</evidence>
<feature type="domain" description="CdaR GGDEF-like" evidence="4">
    <location>
        <begin position="289"/>
        <end position="409"/>
    </location>
</feature>
<accession>A0A133KN25</accession>